<keyword evidence="2" id="KW-1185">Reference proteome</keyword>
<reference evidence="1 2" key="1">
    <citation type="submission" date="2018-09" db="EMBL/GenBank/DDBJ databases">
        <title>Genomic Encyclopedia of Archaeal and Bacterial Type Strains, Phase II (KMG-II): from individual species to whole genera.</title>
        <authorList>
            <person name="Goeker M."/>
        </authorList>
    </citation>
    <scope>NUCLEOTIDE SEQUENCE [LARGE SCALE GENOMIC DNA]</scope>
    <source>
        <strain evidence="1 2">DSM 27148</strain>
    </source>
</reference>
<organism evidence="1 2">
    <name type="scientific">Mangrovibacterium diazotrophicum</name>
    <dbReference type="NCBI Taxonomy" id="1261403"/>
    <lineage>
        <taxon>Bacteria</taxon>
        <taxon>Pseudomonadati</taxon>
        <taxon>Bacteroidota</taxon>
        <taxon>Bacteroidia</taxon>
        <taxon>Marinilabiliales</taxon>
        <taxon>Prolixibacteraceae</taxon>
        <taxon>Mangrovibacterium</taxon>
    </lineage>
</organism>
<evidence type="ECO:0000313" key="2">
    <source>
        <dbReference type="Proteomes" id="UP000283387"/>
    </source>
</evidence>
<comment type="caution">
    <text evidence="1">The sequence shown here is derived from an EMBL/GenBank/DDBJ whole genome shotgun (WGS) entry which is preliminary data.</text>
</comment>
<dbReference type="AlphaFoldDB" id="A0A419W5X4"/>
<dbReference type="EMBL" id="RAPN01000001">
    <property type="protein sequence ID" value="RKD90845.1"/>
    <property type="molecule type" value="Genomic_DNA"/>
</dbReference>
<accession>A0A419W5X4</accession>
<protein>
    <submittedName>
        <fullName evidence="1">Uncharacterized protein</fullName>
    </submittedName>
</protein>
<name>A0A419W5X4_9BACT</name>
<evidence type="ECO:0000313" key="1">
    <source>
        <dbReference type="EMBL" id="RKD90845.1"/>
    </source>
</evidence>
<dbReference type="Proteomes" id="UP000283387">
    <property type="component" value="Unassembled WGS sequence"/>
</dbReference>
<proteinExistence type="predicted"/>
<sequence>MDSASTILHYFKLLVVSSRYVLKCQIKPWYFPQINTGNPSIWQQALFRRGFPLLIFPVCDGWSDE</sequence>
<gene>
    <name evidence="1" type="ORF">BC643_1189</name>
</gene>